<accession>A0A9X2G8K3</accession>
<protein>
    <submittedName>
        <fullName evidence="1">Uncharacterized protein</fullName>
    </submittedName>
</protein>
<dbReference type="AlphaFoldDB" id="A0A9X2G8K3"/>
<proteinExistence type="predicted"/>
<organism evidence="1 2">
    <name type="scientific">Promicromonospora thailandica</name>
    <dbReference type="NCBI Taxonomy" id="765201"/>
    <lineage>
        <taxon>Bacteria</taxon>
        <taxon>Bacillati</taxon>
        <taxon>Actinomycetota</taxon>
        <taxon>Actinomycetes</taxon>
        <taxon>Micrococcales</taxon>
        <taxon>Promicromonosporaceae</taxon>
        <taxon>Promicromonospora</taxon>
    </lineage>
</organism>
<dbReference type="EMBL" id="JAMTCS010000007">
    <property type="protein sequence ID" value="MCP2265149.1"/>
    <property type="molecule type" value="Genomic_DNA"/>
</dbReference>
<sequence length="180" mass="18889">MTYSALVALCENRIDGLSRARLDLEQTVDPDRVARLVQDLRAAAAGWDAPVFRVPDGDPIELRVGARGVRDGAPGFAAVADVLDTYAAALEEGQAVHAAGTAYLRAAQRSAADLPDAGVVPPAAVEVVTGAAVAVLDVACAGYAACQDAYLAVRDAERELYAALQHVRVRPSGRRNDLRV</sequence>
<dbReference type="Proteomes" id="UP001139493">
    <property type="component" value="Unassembled WGS sequence"/>
</dbReference>
<keyword evidence="2" id="KW-1185">Reference proteome</keyword>
<gene>
    <name evidence="1" type="ORF">APR03_002497</name>
</gene>
<comment type="caution">
    <text evidence="1">The sequence shown here is derived from an EMBL/GenBank/DDBJ whole genome shotgun (WGS) entry which is preliminary data.</text>
</comment>
<name>A0A9X2G8K3_9MICO</name>
<reference evidence="1" key="1">
    <citation type="submission" date="2022-06" db="EMBL/GenBank/DDBJ databases">
        <title>Genomic Encyclopedia of Archaeal and Bacterial Type Strains, Phase II (KMG-II): from individual species to whole genera.</title>
        <authorList>
            <person name="Goeker M."/>
        </authorList>
    </citation>
    <scope>NUCLEOTIDE SEQUENCE</scope>
    <source>
        <strain evidence="1">DSM 26652</strain>
    </source>
</reference>
<evidence type="ECO:0000313" key="2">
    <source>
        <dbReference type="Proteomes" id="UP001139493"/>
    </source>
</evidence>
<dbReference type="RefSeq" id="WP_253836113.1">
    <property type="nucleotide sequence ID" value="NZ_JAMTCS010000007.1"/>
</dbReference>
<evidence type="ECO:0000313" key="1">
    <source>
        <dbReference type="EMBL" id="MCP2265149.1"/>
    </source>
</evidence>